<protein>
    <submittedName>
        <fullName evidence="2">Uncharacterized protein</fullName>
    </submittedName>
</protein>
<name>A0A084ERK9_MYCCA</name>
<evidence type="ECO:0000313" key="3">
    <source>
        <dbReference type="Proteomes" id="UP000028533"/>
    </source>
</evidence>
<accession>A0A084ERK9</accession>
<keyword evidence="1" id="KW-0472">Membrane</keyword>
<evidence type="ECO:0000256" key="1">
    <source>
        <dbReference type="SAM" id="Phobius"/>
    </source>
</evidence>
<comment type="caution">
    <text evidence="2">The sequence shown here is derived from an EMBL/GenBank/DDBJ whole genome shotgun (WGS) entry which is preliminary data.</text>
</comment>
<dbReference type="Proteomes" id="UP000028533">
    <property type="component" value="Unassembled WGS sequence"/>
</dbReference>
<keyword evidence="1" id="KW-1133">Transmembrane helix</keyword>
<evidence type="ECO:0000313" key="2">
    <source>
        <dbReference type="EMBL" id="KEZ20601.1"/>
    </source>
</evidence>
<dbReference type="EMBL" id="JFDO01000004">
    <property type="protein sequence ID" value="KEZ20601.1"/>
    <property type="molecule type" value="Genomic_DNA"/>
</dbReference>
<dbReference type="RefSeq" id="WP_036431269.1">
    <property type="nucleotide sequence ID" value="NZ_JFDO01000004.1"/>
</dbReference>
<feature type="transmembrane region" description="Helical" evidence="1">
    <location>
        <begin position="161"/>
        <end position="179"/>
    </location>
</feature>
<keyword evidence="1" id="KW-0812">Transmembrane</keyword>
<sequence length="235" mass="28993">MKRKIVKRNLALVKKKKFFLDFLKNNNLENVYLKNHDFNKKSNILLNNFIIILKIHNLNYKHYWANISFMNFCIYYLYHKFYKSLSNLKLEQINLTINKIATNRKYTSLEINYEKQLLEIAKKYEIKFSNSFIDTYFNNHQIYNYISNSFSQMFDENKKTFAYSYCYWLILFVYIKKYLSLELDYKYSYNLFNLEMICNDHYIKNIRSLTCKYFNLLIIKNNKWISKLDIKRNKK</sequence>
<feature type="transmembrane region" description="Helical" evidence="1">
    <location>
        <begin position="63"/>
        <end position="79"/>
    </location>
</feature>
<gene>
    <name evidence="2" type="ORF">MCAPa_1810</name>
</gene>
<organism evidence="2 3">
    <name type="scientific">Mycoplasma capricolum subsp. capricolum 14232</name>
    <dbReference type="NCBI Taxonomy" id="1188238"/>
    <lineage>
        <taxon>Bacteria</taxon>
        <taxon>Bacillati</taxon>
        <taxon>Mycoplasmatota</taxon>
        <taxon>Mollicutes</taxon>
        <taxon>Mycoplasmataceae</taxon>
        <taxon>Mycoplasma</taxon>
    </lineage>
</organism>
<dbReference type="AlphaFoldDB" id="A0A084ERK9"/>
<reference evidence="2 3" key="1">
    <citation type="submission" date="2014-02" db="EMBL/GenBank/DDBJ databases">
        <title>Genome sequence of Mycoplasma capricolum subsp. capricolum strain 14232.</title>
        <authorList>
            <person name="Sirand-Pugnet P."/>
            <person name="Breton M."/>
            <person name="Dordet-Frisoni E."/>
            <person name="Baranowski E."/>
            <person name="Barre A."/>
            <person name="Couture C."/>
            <person name="Dupuy V."/>
            <person name="Gaurivaud P."/>
            <person name="Jacob D."/>
            <person name="Lemaitre C."/>
            <person name="Manso-Silvan L."/>
            <person name="Nikolski M."/>
            <person name="Nouvel L.-X."/>
            <person name="Poumarat F."/>
            <person name="Tardy F."/>
            <person name="Thebault P."/>
            <person name="Theil S."/>
            <person name="Citti C."/>
            <person name="Thiaucourt F."/>
            <person name="Blanchard A."/>
        </authorList>
    </citation>
    <scope>NUCLEOTIDE SEQUENCE [LARGE SCALE GENOMIC DNA]</scope>
    <source>
        <strain evidence="2 3">14232</strain>
    </source>
</reference>
<proteinExistence type="predicted"/>